<dbReference type="InterPro" id="IPR036909">
    <property type="entry name" value="Cyt_c-like_dom_sf"/>
</dbReference>
<dbReference type="AlphaFoldDB" id="A0A928UVJ5"/>
<evidence type="ECO:0000259" key="11">
    <source>
        <dbReference type="PROSITE" id="PS51007"/>
    </source>
</evidence>
<evidence type="ECO:0000313" key="13">
    <source>
        <dbReference type="Proteomes" id="UP000616201"/>
    </source>
</evidence>
<dbReference type="Pfam" id="PF03150">
    <property type="entry name" value="CCP_MauG"/>
    <property type="match status" value="1"/>
</dbReference>
<dbReference type="GO" id="GO:0042597">
    <property type="term" value="C:periplasmic space"/>
    <property type="evidence" value="ECO:0007669"/>
    <property type="project" value="UniProtKB-SubCell"/>
</dbReference>
<dbReference type="PROSITE" id="PS51007">
    <property type="entry name" value="CYTC"/>
    <property type="match status" value="1"/>
</dbReference>
<dbReference type="InterPro" id="IPR004852">
    <property type="entry name" value="Di-haem_cyt_c_peroxidsae"/>
</dbReference>
<dbReference type="SUPFAM" id="SSF46626">
    <property type="entry name" value="Cytochrome c"/>
    <property type="match status" value="2"/>
</dbReference>
<keyword evidence="5" id="KW-0574">Periplasm</keyword>
<feature type="binding site" description="axial binding residue" evidence="9">
    <location>
        <position position="78"/>
    </location>
    <ligand>
        <name>heme c</name>
        <dbReference type="ChEBI" id="CHEBI:61717"/>
        <label>1</label>
    </ligand>
    <ligandPart>
        <name>Fe</name>
        <dbReference type="ChEBI" id="CHEBI:18248"/>
    </ligandPart>
</feature>
<feature type="binding site" description="axial binding residue" evidence="9">
    <location>
        <position position="223"/>
    </location>
    <ligand>
        <name>heme c</name>
        <dbReference type="ChEBI" id="CHEBI:61717"/>
        <label>2</label>
    </ligand>
    <ligandPart>
        <name>Fe</name>
        <dbReference type="ChEBI" id="CHEBI:18248"/>
    </ligandPart>
</feature>
<keyword evidence="4 10" id="KW-0732">Signal</keyword>
<protein>
    <submittedName>
        <fullName evidence="12">Cytochrome-c peroxidase</fullName>
    </submittedName>
</protein>
<feature type="signal peptide" evidence="10">
    <location>
        <begin position="1"/>
        <end position="20"/>
    </location>
</feature>
<dbReference type="EMBL" id="PRDK01000005">
    <property type="protein sequence ID" value="MBE8714010.1"/>
    <property type="molecule type" value="Genomic_DNA"/>
</dbReference>
<evidence type="ECO:0000256" key="8">
    <source>
        <dbReference type="PIRSR" id="PIRSR000294-1"/>
    </source>
</evidence>
<dbReference type="Proteomes" id="UP000616201">
    <property type="component" value="Unassembled WGS sequence"/>
</dbReference>
<keyword evidence="12" id="KW-0575">Peroxidase</keyword>
<dbReference type="Pfam" id="PF00034">
    <property type="entry name" value="Cytochrom_C"/>
    <property type="match status" value="1"/>
</dbReference>
<feature type="chain" id="PRO_5036884494" evidence="10">
    <location>
        <begin position="21"/>
        <end position="354"/>
    </location>
</feature>
<keyword evidence="7 9" id="KW-0408">Iron</keyword>
<dbReference type="GO" id="GO:0046872">
    <property type="term" value="F:metal ion binding"/>
    <property type="evidence" value="ECO:0007669"/>
    <property type="project" value="UniProtKB-KW"/>
</dbReference>
<dbReference type="PIRSF" id="PIRSF000294">
    <property type="entry name" value="Cytochrome-c_peroxidase"/>
    <property type="match status" value="1"/>
</dbReference>
<evidence type="ECO:0000313" key="12">
    <source>
        <dbReference type="EMBL" id="MBE8714010.1"/>
    </source>
</evidence>
<keyword evidence="6" id="KW-0560">Oxidoreductase</keyword>
<evidence type="ECO:0000256" key="3">
    <source>
        <dbReference type="ARBA" id="ARBA00022723"/>
    </source>
</evidence>
<keyword evidence="2 8" id="KW-0349">Heme</keyword>
<comment type="caution">
    <text evidence="12">The sequence shown here is derived from an EMBL/GenBank/DDBJ whole genome shotgun (WGS) entry which is preliminary data.</text>
</comment>
<dbReference type="InterPro" id="IPR026259">
    <property type="entry name" value="MauG/Cytc_peroxidase"/>
</dbReference>
<feature type="binding site" description="covalent" evidence="8">
    <location>
        <position position="219"/>
    </location>
    <ligand>
        <name>heme c</name>
        <dbReference type="ChEBI" id="CHEBI:61717"/>
        <label>2</label>
    </ligand>
</feature>
<evidence type="ECO:0000256" key="4">
    <source>
        <dbReference type="ARBA" id="ARBA00022729"/>
    </source>
</evidence>
<dbReference type="GO" id="GO:0009055">
    <property type="term" value="F:electron transfer activity"/>
    <property type="evidence" value="ECO:0007669"/>
    <property type="project" value="InterPro"/>
</dbReference>
<comment type="cofactor">
    <cofactor evidence="8">
        <name>heme</name>
        <dbReference type="ChEBI" id="CHEBI:30413"/>
    </cofactor>
    <text evidence="8">Binds 2 heme groups.</text>
</comment>
<reference evidence="12" key="1">
    <citation type="submission" date="2018-02" db="EMBL/GenBank/DDBJ databases">
        <authorList>
            <person name="Vasarhelyi B.M."/>
            <person name="Deshmukh S."/>
            <person name="Balint B."/>
            <person name="Kukolya J."/>
        </authorList>
    </citation>
    <scope>NUCLEOTIDE SEQUENCE</scope>
    <source>
        <strain evidence="12">KB22</strain>
    </source>
</reference>
<proteinExistence type="predicted"/>
<evidence type="ECO:0000256" key="1">
    <source>
        <dbReference type="ARBA" id="ARBA00004418"/>
    </source>
</evidence>
<feature type="domain" description="Cytochrome c" evidence="11">
    <location>
        <begin position="206"/>
        <end position="332"/>
    </location>
</feature>
<dbReference type="RefSeq" id="WP_196934154.1">
    <property type="nucleotide sequence ID" value="NZ_MU158697.1"/>
</dbReference>
<evidence type="ECO:0000256" key="5">
    <source>
        <dbReference type="ARBA" id="ARBA00022764"/>
    </source>
</evidence>
<evidence type="ECO:0000256" key="6">
    <source>
        <dbReference type="ARBA" id="ARBA00023002"/>
    </source>
</evidence>
<dbReference type="InterPro" id="IPR009056">
    <property type="entry name" value="Cyt_c-like_dom"/>
</dbReference>
<evidence type="ECO:0000256" key="2">
    <source>
        <dbReference type="ARBA" id="ARBA00022617"/>
    </source>
</evidence>
<feature type="binding site" description="covalent" evidence="8">
    <location>
        <position position="222"/>
    </location>
    <ligand>
        <name>heme c</name>
        <dbReference type="ChEBI" id="CHEBI:61717"/>
        <label>2</label>
    </ligand>
</feature>
<name>A0A928UVJ5_9SPHI</name>
<dbReference type="Gene3D" id="1.10.760.10">
    <property type="entry name" value="Cytochrome c-like domain"/>
    <property type="match status" value="2"/>
</dbReference>
<keyword evidence="3 9" id="KW-0479">Metal-binding</keyword>
<organism evidence="12 13">
    <name type="scientific">Sphingobacterium hungaricum</name>
    <dbReference type="NCBI Taxonomy" id="2082723"/>
    <lineage>
        <taxon>Bacteria</taxon>
        <taxon>Pseudomonadati</taxon>
        <taxon>Bacteroidota</taxon>
        <taxon>Sphingobacteriia</taxon>
        <taxon>Sphingobacteriales</taxon>
        <taxon>Sphingobacteriaceae</taxon>
        <taxon>Sphingobacterium</taxon>
    </lineage>
</organism>
<accession>A0A928UVJ5</accession>
<feature type="binding site" description="covalent" evidence="8">
    <location>
        <position position="77"/>
    </location>
    <ligand>
        <name>heme c</name>
        <dbReference type="ChEBI" id="CHEBI:61717"/>
        <label>1</label>
    </ligand>
</feature>
<evidence type="ECO:0000256" key="7">
    <source>
        <dbReference type="ARBA" id="ARBA00023004"/>
    </source>
</evidence>
<feature type="binding site" description="covalent" evidence="8">
    <location>
        <position position="74"/>
    </location>
    <ligand>
        <name>heme c</name>
        <dbReference type="ChEBI" id="CHEBI:61717"/>
        <label>1</label>
    </ligand>
</feature>
<sequence length="354" mass="40411">MKKIIVFLSLLFLVWACKKADEVLPDTFLGFVRPSNFPEPQYDLSRNGITQAGFELGKRLFYEGRLSRNNTISCGSCHIQSAAFTHHGHDVSHGIDDRLGTRNPQPIMNMAWDKEFFWEGGVFDLDLAAVRAITSEVEMDETVPNVLLKLRAHPEYPSLFEKAFGTPEITDERFFKALSQFMLMAISDQSKYDKVMRNESGFAFSDEEKAGYLFFQNKCSSCHSEPFFKDKIYRNNGLKPSVINDLGRYEITLNPLDKYKFKVPSLRNWQYTSPYMHDGRFLTIERVLEHYRNGMVDSETLDPIFRNPDGSIGIAMTDAEVANLIAFLKTLNDKEFVTNPLLSEPTIGSSTTIN</sequence>
<dbReference type="GO" id="GO:0020037">
    <property type="term" value="F:heme binding"/>
    <property type="evidence" value="ECO:0007669"/>
    <property type="project" value="InterPro"/>
</dbReference>
<evidence type="ECO:0000256" key="10">
    <source>
        <dbReference type="SAM" id="SignalP"/>
    </source>
</evidence>
<comment type="PTM">
    <text evidence="8">Binds 2 heme groups per subunit.</text>
</comment>
<dbReference type="GO" id="GO:0004130">
    <property type="term" value="F:cytochrome-c peroxidase activity"/>
    <property type="evidence" value="ECO:0007669"/>
    <property type="project" value="TreeGrafter"/>
</dbReference>
<dbReference type="PANTHER" id="PTHR30600">
    <property type="entry name" value="CYTOCHROME C PEROXIDASE-RELATED"/>
    <property type="match status" value="1"/>
</dbReference>
<keyword evidence="13" id="KW-1185">Reference proteome</keyword>
<gene>
    <name evidence="12" type="ORF">C4F49_09995</name>
</gene>
<dbReference type="InterPro" id="IPR051395">
    <property type="entry name" value="Cytochrome_c_Peroxidase/MauG"/>
</dbReference>
<evidence type="ECO:0000256" key="9">
    <source>
        <dbReference type="PIRSR" id="PIRSR000294-2"/>
    </source>
</evidence>
<dbReference type="PANTHER" id="PTHR30600:SF10">
    <property type="entry name" value="BLL6722 PROTEIN"/>
    <property type="match status" value="1"/>
</dbReference>
<comment type="subcellular location">
    <subcellularLocation>
        <location evidence="1">Periplasm</location>
    </subcellularLocation>
</comment>